<organism evidence="1 2">
    <name type="scientific">Citrobacter sedlakii</name>
    <dbReference type="NCBI Taxonomy" id="67826"/>
    <lineage>
        <taxon>Bacteria</taxon>
        <taxon>Pseudomonadati</taxon>
        <taxon>Pseudomonadota</taxon>
        <taxon>Gammaproteobacteria</taxon>
        <taxon>Enterobacterales</taxon>
        <taxon>Enterobacteriaceae</taxon>
        <taxon>Citrobacter</taxon>
        <taxon>Citrobacter freundii complex</taxon>
    </lineage>
</organism>
<dbReference type="Proteomes" id="UP000746649">
    <property type="component" value="Unassembled WGS sequence"/>
</dbReference>
<sequence>MPDLIRKILAGGLPVELCLAGNQTAQADASSLLGPWFALTVGDGRFLQTFDRITFSCLWRLFRARSAADQDHARSWQSPIAGIYFPEADNAQVVMTLGDLRLFLTWQESRCFSPAIRRKSSMAACNPYRVGSMKRRPC</sequence>
<reference evidence="1 2" key="1">
    <citation type="submission" date="2020-11" db="EMBL/GenBank/DDBJ databases">
        <title>Enhanced detection system for hospital associated transmission using whole genome sequencing surveillance.</title>
        <authorList>
            <person name="Harrison L.H."/>
            <person name="Van Tyne D."/>
            <person name="Marsh J.W."/>
            <person name="Griffith M.P."/>
            <person name="Snyder D.J."/>
            <person name="Cooper V.S."/>
            <person name="Mustapha M."/>
        </authorList>
    </citation>
    <scope>NUCLEOTIDE SEQUENCE [LARGE SCALE GENOMIC DNA]</scope>
    <source>
        <strain evidence="1 2">CB00117</strain>
    </source>
</reference>
<accession>A0ABS0ZYD0</accession>
<gene>
    <name evidence="1" type="ORF">I6M88_23120</name>
</gene>
<protein>
    <submittedName>
        <fullName evidence="1">Uncharacterized protein</fullName>
    </submittedName>
</protein>
<name>A0ABS0ZYD0_9ENTR</name>
<comment type="caution">
    <text evidence="1">The sequence shown here is derived from an EMBL/GenBank/DDBJ whole genome shotgun (WGS) entry which is preliminary data.</text>
</comment>
<keyword evidence="2" id="KW-1185">Reference proteome</keyword>
<dbReference type="RefSeq" id="WP_048264985.1">
    <property type="nucleotide sequence ID" value="NZ_JADWND010000025.1"/>
</dbReference>
<evidence type="ECO:0000313" key="2">
    <source>
        <dbReference type="Proteomes" id="UP000746649"/>
    </source>
</evidence>
<dbReference type="EMBL" id="JADWND010000025">
    <property type="protein sequence ID" value="MBJ8383825.1"/>
    <property type="molecule type" value="Genomic_DNA"/>
</dbReference>
<proteinExistence type="predicted"/>
<evidence type="ECO:0000313" key="1">
    <source>
        <dbReference type="EMBL" id="MBJ8383825.1"/>
    </source>
</evidence>